<feature type="region of interest" description="Disordered" evidence="19">
    <location>
        <begin position="1"/>
        <end position="23"/>
    </location>
</feature>
<accession>A0A8H6VWV7</accession>
<evidence type="ECO:0000256" key="15">
    <source>
        <dbReference type="ARBA" id="ARBA00023136"/>
    </source>
</evidence>
<reference evidence="21" key="1">
    <citation type="submission" date="2020-05" db="EMBL/GenBank/DDBJ databases">
        <title>Mycena genomes resolve the evolution of fungal bioluminescence.</title>
        <authorList>
            <person name="Tsai I.J."/>
        </authorList>
    </citation>
    <scope>NUCLEOTIDE SEQUENCE</scope>
    <source>
        <strain evidence="21">171206Taipei</strain>
    </source>
</reference>
<comment type="catalytic activity">
    <reaction evidence="1">
        <text>a triacylglycerol + H2O = a diacylglycerol + a fatty acid + H(+)</text>
        <dbReference type="Rhea" id="RHEA:12044"/>
        <dbReference type="ChEBI" id="CHEBI:15377"/>
        <dbReference type="ChEBI" id="CHEBI:15378"/>
        <dbReference type="ChEBI" id="CHEBI:17855"/>
        <dbReference type="ChEBI" id="CHEBI:18035"/>
        <dbReference type="ChEBI" id="CHEBI:28868"/>
        <dbReference type="EC" id="3.1.1.3"/>
    </reaction>
</comment>
<evidence type="ECO:0000256" key="6">
    <source>
        <dbReference type="ARBA" id="ARBA00013279"/>
    </source>
</evidence>
<comment type="similarity">
    <text evidence="4">Belongs to the AB hydrolase superfamily. Lipase family.</text>
</comment>
<evidence type="ECO:0000256" key="17">
    <source>
        <dbReference type="ARBA" id="ARBA00024663"/>
    </source>
</evidence>
<name>A0A8H6VWV7_9AGAR</name>
<evidence type="ECO:0000256" key="12">
    <source>
        <dbReference type="ARBA" id="ARBA00022989"/>
    </source>
</evidence>
<dbReference type="GeneID" id="59348492"/>
<dbReference type="InterPro" id="IPR002921">
    <property type="entry name" value="Fungal_lipase-type"/>
</dbReference>
<dbReference type="Proteomes" id="UP000636479">
    <property type="component" value="Unassembled WGS sequence"/>
</dbReference>
<comment type="subcellular location">
    <subcellularLocation>
        <location evidence="3">Endosome</location>
        <location evidence="3">Multivesicular body membrane</location>
        <topology evidence="3">Single-pass type II membrane protein</topology>
    </subcellularLocation>
    <subcellularLocation>
        <location evidence="2">Prevacuolar compartment membrane</location>
        <topology evidence="2">Single-pass type II membrane protein</topology>
    </subcellularLocation>
</comment>
<keyword evidence="13" id="KW-0072">Autophagy</keyword>
<dbReference type="EC" id="3.1.1.3" evidence="6"/>
<keyword evidence="16" id="KW-0325">Glycoprotein</keyword>
<evidence type="ECO:0000256" key="1">
    <source>
        <dbReference type="ARBA" id="ARBA00001024"/>
    </source>
</evidence>
<evidence type="ECO:0000256" key="9">
    <source>
        <dbReference type="ARBA" id="ARBA00022801"/>
    </source>
</evidence>
<evidence type="ECO:0000256" key="2">
    <source>
        <dbReference type="ARBA" id="ARBA00004270"/>
    </source>
</evidence>
<organism evidence="21 22">
    <name type="scientific">Mycena indigotica</name>
    <dbReference type="NCBI Taxonomy" id="2126181"/>
    <lineage>
        <taxon>Eukaryota</taxon>
        <taxon>Fungi</taxon>
        <taxon>Dikarya</taxon>
        <taxon>Basidiomycota</taxon>
        <taxon>Agaricomycotina</taxon>
        <taxon>Agaricomycetes</taxon>
        <taxon>Agaricomycetidae</taxon>
        <taxon>Agaricales</taxon>
        <taxon>Marasmiineae</taxon>
        <taxon>Mycenaceae</taxon>
        <taxon>Mycena</taxon>
    </lineage>
</organism>
<dbReference type="GO" id="GO:0034727">
    <property type="term" value="P:piecemeal microautophagy of the nucleus"/>
    <property type="evidence" value="ECO:0007669"/>
    <property type="project" value="TreeGrafter"/>
</dbReference>
<evidence type="ECO:0000256" key="5">
    <source>
        <dbReference type="ARBA" id="ARBA00011137"/>
    </source>
</evidence>
<dbReference type="InterPro" id="IPR029058">
    <property type="entry name" value="AB_hydrolase_fold"/>
</dbReference>
<dbReference type="OrthoDB" id="58570at2759"/>
<evidence type="ECO:0000256" key="3">
    <source>
        <dbReference type="ARBA" id="ARBA00004343"/>
    </source>
</evidence>
<comment type="subunit">
    <text evidence="5">Binds to both phosphatidylinositol (PI) and phosphatidylinositol 3,5-bisphosphate (PIP2).</text>
</comment>
<dbReference type="GO" id="GO:0005775">
    <property type="term" value="C:vacuolar lumen"/>
    <property type="evidence" value="ECO:0007669"/>
    <property type="project" value="TreeGrafter"/>
</dbReference>
<evidence type="ECO:0000313" key="21">
    <source>
        <dbReference type="EMBL" id="KAF7297029.1"/>
    </source>
</evidence>
<dbReference type="GO" id="GO:0004806">
    <property type="term" value="F:triacylglycerol lipase activity"/>
    <property type="evidence" value="ECO:0007669"/>
    <property type="project" value="UniProtKB-EC"/>
</dbReference>
<dbReference type="PANTHER" id="PTHR47175">
    <property type="entry name" value="LIPASE ATG15-RELATED"/>
    <property type="match status" value="1"/>
</dbReference>
<dbReference type="SUPFAM" id="SSF53474">
    <property type="entry name" value="alpha/beta-Hydrolases"/>
    <property type="match status" value="1"/>
</dbReference>
<evidence type="ECO:0000256" key="11">
    <source>
        <dbReference type="ARBA" id="ARBA00022968"/>
    </source>
</evidence>
<keyword evidence="10" id="KW-0442">Lipid degradation</keyword>
<evidence type="ECO:0000256" key="19">
    <source>
        <dbReference type="SAM" id="MobiDB-lite"/>
    </source>
</evidence>
<evidence type="ECO:0000256" key="4">
    <source>
        <dbReference type="ARBA" id="ARBA00010701"/>
    </source>
</evidence>
<dbReference type="Gene3D" id="3.40.50.1820">
    <property type="entry name" value="alpha/beta hydrolase"/>
    <property type="match status" value="1"/>
</dbReference>
<evidence type="ECO:0000256" key="8">
    <source>
        <dbReference type="ARBA" id="ARBA00022753"/>
    </source>
</evidence>
<dbReference type="GO" id="GO:0046461">
    <property type="term" value="P:neutral lipid catabolic process"/>
    <property type="evidence" value="ECO:0007669"/>
    <property type="project" value="TreeGrafter"/>
</dbReference>
<keyword evidence="11" id="KW-0735">Signal-anchor</keyword>
<evidence type="ECO:0000256" key="14">
    <source>
        <dbReference type="ARBA" id="ARBA00023098"/>
    </source>
</evidence>
<protein>
    <recommendedName>
        <fullName evidence="6">triacylglycerol lipase</fullName>
        <ecNumber evidence="6">3.1.1.3</ecNumber>
    </recommendedName>
    <alternativeName>
        <fullName evidence="18">Autophagy-related protein 15</fullName>
    </alternativeName>
</protein>
<dbReference type="GO" id="GO:0004620">
    <property type="term" value="F:phospholipase activity"/>
    <property type="evidence" value="ECO:0007669"/>
    <property type="project" value="TreeGrafter"/>
</dbReference>
<keyword evidence="15" id="KW-0472">Membrane</keyword>
<keyword evidence="9 21" id="KW-0378">Hydrolase</keyword>
<comment type="function">
    <text evidence="17">Lipase which is essential for lysis of subvacuolar cytoplasm to vacuole targeted bodies and intravacuolar autophagic bodies. Involved in the lysis of intravacuolar multivesicular body (MVB) vesicles. The intravacuolar membrane disintegration by ATG15 is critical to life span extension.</text>
</comment>
<keyword evidence="14" id="KW-0443">Lipid metabolism</keyword>
<dbReference type="GO" id="GO:0006660">
    <property type="term" value="P:phosphatidylserine catabolic process"/>
    <property type="evidence" value="ECO:0007669"/>
    <property type="project" value="TreeGrafter"/>
</dbReference>
<dbReference type="GO" id="GO:0032585">
    <property type="term" value="C:multivesicular body membrane"/>
    <property type="evidence" value="ECO:0007669"/>
    <property type="project" value="UniProtKB-SubCell"/>
</dbReference>
<dbReference type="InterPro" id="IPR050805">
    <property type="entry name" value="ATG15_Lipase"/>
</dbReference>
<keyword evidence="22" id="KW-1185">Reference proteome</keyword>
<gene>
    <name evidence="21" type="ORF">MIND_00935400</name>
</gene>
<dbReference type="EMBL" id="JACAZF010000008">
    <property type="protein sequence ID" value="KAF7297029.1"/>
    <property type="molecule type" value="Genomic_DNA"/>
</dbReference>
<evidence type="ECO:0000256" key="13">
    <source>
        <dbReference type="ARBA" id="ARBA00023006"/>
    </source>
</evidence>
<feature type="compositionally biased region" description="Basic and acidic residues" evidence="19">
    <location>
        <begin position="1"/>
        <end position="16"/>
    </location>
</feature>
<evidence type="ECO:0000259" key="20">
    <source>
        <dbReference type="Pfam" id="PF01764"/>
    </source>
</evidence>
<evidence type="ECO:0000256" key="18">
    <source>
        <dbReference type="ARBA" id="ARBA00029828"/>
    </source>
</evidence>
<sequence>MIPHRPEKRSVSESRLPRAPLTSTSTSMFPNGLWLMLNALLGSSIHDNDIVSRSAPPLRFTLRHAHALANGSRSLFTDIAPSSSFREPSFSIPTVQLDTHQAPSLSALDDARLHSMRHGQTPLSFGWRRKKVAGPDVSKRQTLLQLAEMTSNSYYGDPGHKSWYPLDGWNTSVPFGWEPDADGFRGHVFVSDDNSTVVISVKGTSAPWLAGGEGPTKKKDKLNDNLLFSCCCARVGPTWSTVCGCYAGGDKCDQDCVEEALVEDSLFYHVGINLYSNVVYMYPNANIWLTGHSLGGSLAALLGATFGVPVVAFETPGEKMAATRLHLPSPPSTHHITHVYHTGDPIPMGTCTGVTSTCALGGYALESKCHLGQRVLYDTVTKRGWSVDSRQHGIQFIIDKVLNEDWELGEIGPDGVRRGGREVPEVDVQEDCVDCYNWQFGSFK</sequence>
<dbReference type="AlphaFoldDB" id="A0A8H6VWV7"/>
<dbReference type="GO" id="GO:0034496">
    <property type="term" value="P:multivesicular body membrane disassembly"/>
    <property type="evidence" value="ECO:0007669"/>
    <property type="project" value="TreeGrafter"/>
</dbReference>
<feature type="domain" description="Fungal lipase-type" evidence="20">
    <location>
        <begin position="277"/>
        <end position="305"/>
    </location>
</feature>
<evidence type="ECO:0000256" key="16">
    <source>
        <dbReference type="ARBA" id="ARBA00023180"/>
    </source>
</evidence>
<evidence type="ECO:0000256" key="10">
    <source>
        <dbReference type="ARBA" id="ARBA00022963"/>
    </source>
</evidence>
<dbReference type="PANTHER" id="PTHR47175:SF2">
    <property type="entry name" value="LIPASE ATG15-RELATED"/>
    <property type="match status" value="1"/>
</dbReference>
<comment type="caution">
    <text evidence="21">The sequence shown here is derived from an EMBL/GenBank/DDBJ whole genome shotgun (WGS) entry which is preliminary data.</text>
</comment>
<keyword evidence="8" id="KW-0967">Endosome</keyword>
<dbReference type="RefSeq" id="XP_037217388.1">
    <property type="nucleotide sequence ID" value="XM_037365976.1"/>
</dbReference>
<dbReference type="Pfam" id="PF01764">
    <property type="entry name" value="Lipase_3"/>
    <property type="match status" value="1"/>
</dbReference>
<evidence type="ECO:0000313" key="22">
    <source>
        <dbReference type="Proteomes" id="UP000636479"/>
    </source>
</evidence>
<dbReference type="CDD" id="cd00519">
    <property type="entry name" value="Lipase_3"/>
    <property type="match status" value="1"/>
</dbReference>
<proteinExistence type="inferred from homology"/>
<evidence type="ECO:0000256" key="7">
    <source>
        <dbReference type="ARBA" id="ARBA00022692"/>
    </source>
</evidence>
<keyword evidence="12" id="KW-1133">Transmembrane helix</keyword>
<keyword evidence="7" id="KW-0812">Transmembrane</keyword>